<feature type="zinc finger region" description="C3H1-type" evidence="1">
    <location>
        <begin position="14"/>
        <end position="44"/>
    </location>
</feature>
<keyword evidence="1" id="KW-0863">Zinc-finger</keyword>
<accession>A0A151RR81</accession>
<dbReference type="EMBL" id="KQ483603">
    <property type="protein sequence ID" value="KYP45060.1"/>
    <property type="molecule type" value="Genomic_DNA"/>
</dbReference>
<gene>
    <name evidence="3" type="ORF">KK1_033421</name>
</gene>
<organism evidence="3 4">
    <name type="scientific">Cajanus cajan</name>
    <name type="common">Pigeon pea</name>
    <name type="synonym">Cajanus indicus</name>
    <dbReference type="NCBI Taxonomy" id="3821"/>
    <lineage>
        <taxon>Eukaryota</taxon>
        <taxon>Viridiplantae</taxon>
        <taxon>Streptophyta</taxon>
        <taxon>Embryophyta</taxon>
        <taxon>Tracheophyta</taxon>
        <taxon>Spermatophyta</taxon>
        <taxon>Magnoliopsida</taxon>
        <taxon>eudicotyledons</taxon>
        <taxon>Gunneridae</taxon>
        <taxon>Pentapetalae</taxon>
        <taxon>rosids</taxon>
        <taxon>fabids</taxon>
        <taxon>Fabales</taxon>
        <taxon>Fabaceae</taxon>
        <taxon>Papilionoideae</taxon>
        <taxon>50 kb inversion clade</taxon>
        <taxon>NPAAA clade</taxon>
        <taxon>indigoferoid/millettioid clade</taxon>
        <taxon>Phaseoleae</taxon>
        <taxon>Cajanus</taxon>
    </lineage>
</organism>
<protein>
    <recommendedName>
        <fullName evidence="2">C3H1-type domain-containing protein</fullName>
    </recommendedName>
</protein>
<dbReference type="Gramene" id="C.cajan_29467.t">
    <property type="protein sequence ID" value="C.cajan_29467.t.cds1"/>
    <property type="gene ID" value="C.cajan_29467"/>
</dbReference>
<evidence type="ECO:0000313" key="4">
    <source>
        <dbReference type="Proteomes" id="UP000075243"/>
    </source>
</evidence>
<keyword evidence="4" id="KW-1185">Reference proteome</keyword>
<keyword evidence="1" id="KW-0862">Zinc</keyword>
<feature type="non-terminal residue" evidence="3">
    <location>
        <position position="1"/>
    </location>
</feature>
<keyword evidence="1" id="KW-0479">Metal-binding</keyword>
<dbReference type="GO" id="GO:0008270">
    <property type="term" value="F:zinc ion binding"/>
    <property type="evidence" value="ECO:0007669"/>
    <property type="project" value="UniProtKB-KW"/>
</dbReference>
<dbReference type="AlphaFoldDB" id="A0A151RR81"/>
<sequence>RLNCSNLACVLLGMKKETLCPLFANLFERCRYGVRCPIANHGNIAMCREGESMAARTDYQCEGSPQIKDNGDLVQWSSVV</sequence>
<evidence type="ECO:0000256" key="1">
    <source>
        <dbReference type="PROSITE-ProRule" id="PRU00723"/>
    </source>
</evidence>
<reference evidence="3" key="1">
    <citation type="journal article" date="2012" name="Nat. Biotechnol.">
        <title>Draft genome sequence of pigeonpea (Cajanus cajan), an orphan legume crop of resource-poor farmers.</title>
        <authorList>
            <person name="Varshney R.K."/>
            <person name="Chen W."/>
            <person name="Li Y."/>
            <person name="Bharti A.K."/>
            <person name="Saxena R.K."/>
            <person name="Schlueter J.A."/>
            <person name="Donoghue M.T."/>
            <person name="Azam S."/>
            <person name="Fan G."/>
            <person name="Whaley A.M."/>
            <person name="Farmer A.D."/>
            <person name="Sheridan J."/>
            <person name="Iwata A."/>
            <person name="Tuteja R."/>
            <person name="Penmetsa R.V."/>
            <person name="Wu W."/>
            <person name="Upadhyaya H.D."/>
            <person name="Yang S.P."/>
            <person name="Shah T."/>
            <person name="Saxena K.B."/>
            <person name="Michael T."/>
            <person name="McCombie W.R."/>
            <person name="Yang B."/>
            <person name="Zhang G."/>
            <person name="Yang H."/>
            <person name="Wang J."/>
            <person name="Spillane C."/>
            <person name="Cook D.R."/>
            <person name="May G.D."/>
            <person name="Xu X."/>
            <person name="Jackson S.A."/>
        </authorList>
    </citation>
    <scope>NUCLEOTIDE SEQUENCE [LARGE SCALE GENOMIC DNA]</scope>
</reference>
<feature type="domain" description="C3H1-type" evidence="2">
    <location>
        <begin position="14"/>
        <end position="44"/>
    </location>
</feature>
<evidence type="ECO:0000313" key="3">
    <source>
        <dbReference type="EMBL" id="KYP45060.1"/>
    </source>
</evidence>
<dbReference type="Proteomes" id="UP000075243">
    <property type="component" value="Unassembled WGS sequence"/>
</dbReference>
<name>A0A151RR81_CAJCA</name>
<dbReference type="InterPro" id="IPR000571">
    <property type="entry name" value="Znf_CCCH"/>
</dbReference>
<dbReference type="PROSITE" id="PS50103">
    <property type="entry name" value="ZF_C3H1"/>
    <property type="match status" value="1"/>
</dbReference>
<evidence type="ECO:0000259" key="2">
    <source>
        <dbReference type="PROSITE" id="PS50103"/>
    </source>
</evidence>
<proteinExistence type="predicted"/>